<reference evidence="1 2" key="1">
    <citation type="submission" date="2019-03" db="EMBL/GenBank/DDBJ databases">
        <title>Genomic Encyclopedia of Archaeal and Bacterial Type Strains, Phase II (KMG-II): from individual species to whole genera.</title>
        <authorList>
            <person name="Goeker M."/>
        </authorList>
    </citation>
    <scope>NUCLEOTIDE SEQUENCE [LARGE SCALE GENOMIC DNA]</scope>
    <source>
        <strain evidence="1 2">DSM 19034</strain>
    </source>
</reference>
<accession>A0A4R6IPY6</accession>
<name>A0A4R6IPY6_9SPHI</name>
<comment type="caution">
    <text evidence="1">The sequence shown here is derived from an EMBL/GenBank/DDBJ whole genome shotgun (WGS) entry which is preliminary data.</text>
</comment>
<dbReference type="Proteomes" id="UP000295499">
    <property type="component" value="Unassembled WGS sequence"/>
</dbReference>
<proteinExistence type="predicted"/>
<dbReference type="InterPro" id="IPR009078">
    <property type="entry name" value="Ferritin-like_SF"/>
</dbReference>
<evidence type="ECO:0000313" key="2">
    <source>
        <dbReference type="Proteomes" id="UP000295499"/>
    </source>
</evidence>
<protein>
    <submittedName>
        <fullName evidence="1">Ferritin-like protein</fullName>
    </submittedName>
</protein>
<dbReference type="Pfam" id="PF13668">
    <property type="entry name" value="Ferritin_2"/>
    <property type="match status" value="1"/>
</dbReference>
<dbReference type="AlphaFoldDB" id="A0A4R6IPY6"/>
<gene>
    <name evidence="1" type="ORF">CLV32_0661</name>
</gene>
<dbReference type="OrthoDB" id="954262at2"/>
<evidence type="ECO:0000313" key="1">
    <source>
        <dbReference type="EMBL" id="TDO24372.1"/>
    </source>
</evidence>
<keyword evidence="2" id="KW-1185">Reference proteome</keyword>
<sequence>MNIINILDEIEKVDADVYDRLNPRRAAMKDFFSVGKKVAAASVPFAIGAMFKKAYAQSAPSDAIVGVLQFALALEHFEYAFYVRGFNEAGFNGTYAAADKTAIGIIRDHEANHVKFLQGVLTGAGKTPVTPKTYDFTAGGTFPNTFANYPTFLAVAQALEDTGVRAYKGAAPTLIRQSVYLTAALNIHSVEARHAAKIRYMRLLNGHSTTVKPWISGNDNTTGTAVAGNYAGEEIVMQAGLNITGINGTGVTAAAASESFDEPLTPEQVTALVKPFGVTF</sequence>
<dbReference type="SUPFAM" id="SSF47240">
    <property type="entry name" value="Ferritin-like"/>
    <property type="match status" value="1"/>
</dbReference>
<organism evidence="1 2">
    <name type="scientific">Pedobacter duraquae</name>
    <dbReference type="NCBI Taxonomy" id="425511"/>
    <lineage>
        <taxon>Bacteria</taxon>
        <taxon>Pseudomonadati</taxon>
        <taxon>Bacteroidota</taxon>
        <taxon>Sphingobacteriia</taxon>
        <taxon>Sphingobacteriales</taxon>
        <taxon>Sphingobacteriaceae</taxon>
        <taxon>Pedobacter</taxon>
    </lineage>
</organism>
<dbReference type="EMBL" id="SNWM01000001">
    <property type="protein sequence ID" value="TDO24372.1"/>
    <property type="molecule type" value="Genomic_DNA"/>
</dbReference>
<dbReference type="RefSeq" id="WP_133552300.1">
    <property type="nucleotide sequence ID" value="NZ_SNWM01000001.1"/>
</dbReference>